<evidence type="ECO:0000256" key="2">
    <source>
        <dbReference type="SAM" id="Coils"/>
    </source>
</evidence>
<keyword evidence="6" id="KW-1185">Reference proteome</keyword>
<dbReference type="Gene3D" id="2.40.420.20">
    <property type="match status" value="1"/>
</dbReference>
<proteinExistence type="inferred from homology"/>
<evidence type="ECO:0000313" key="5">
    <source>
        <dbReference type="EMBL" id="MFH6772573.1"/>
    </source>
</evidence>
<name>A0ABW7N326_9FLAO</name>
<dbReference type="Proteomes" id="UP001610100">
    <property type="component" value="Unassembled WGS sequence"/>
</dbReference>
<evidence type="ECO:0000259" key="4">
    <source>
        <dbReference type="Pfam" id="PF25917"/>
    </source>
</evidence>
<evidence type="ECO:0000313" key="6">
    <source>
        <dbReference type="Proteomes" id="UP001610100"/>
    </source>
</evidence>
<dbReference type="PANTHER" id="PTHR30469">
    <property type="entry name" value="MULTIDRUG RESISTANCE PROTEIN MDTA"/>
    <property type="match status" value="1"/>
</dbReference>
<dbReference type="Gene3D" id="2.40.50.100">
    <property type="match status" value="1"/>
</dbReference>
<dbReference type="InterPro" id="IPR058625">
    <property type="entry name" value="MdtA-like_BSH"/>
</dbReference>
<keyword evidence="2" id="KW-0175">Coiled coil</keyword>
<comment type="similarity">
    <text evidence="1">Belongs to the membrane fusion protein (MFP) (TC 8.A.1) family.</text>
</comment>
<feature type="coiled-coil region" evidence="2">
    <location>
        <begin position="138"/>
        <end position="165"/>
    </location>
</feature>
<dbReference type="SUPFAM" id="SSF111369">
    <property type="entry name" value="HlyD-like secretion proteins"/>
    <property type="match status" value="1"/>
</dbReference>
<comment type="caution">
    <text evidence="5">The sequence shown here is derived from an EMBL/GenBank/DDBJ whole genome shotgun (WGS) entry which is preliminary data.</text>
</comment>
<evidence type="ECO:0000256" key="3">
    <source>
        <dbReference type="SAM" id="Phobius"/>
    </source>
</evidence>
<organism evidence="5 6">
    <name type="scientific">Gaetbulibacter aestuarii</name>
    <dbReference type="NCBI Taxonomy" id="1502358"/>
    <lineage>
        <taxon>Bacteria</taxon>
        <taxon>Pseudomonadati</taxon>
        <taxon>Bacteroidota</taxon>
        <taxon>Flavobacteriia</taxon>
        <taxon>Flavobacteriales</taxon>
        <taxon>Flavobacteriaceae</taxon>
        <taxon>Gaetbulibacter</taxon>
    </lineage>
</organism>
<keyword evidence="3" id="KW-0812">Transmembrane</keyword>
<dbReference type="Gene3D" id="2.40.30.170">
    <property type="match status" value="1"/>
</dbReference>
<dbReference type="NCBIfam" id="TIGR01730">
    <property type="entry name" value="RND_mfp"/>
    <property type="match status" value="1"/>
</dbReference>
<keyword evidence="3" id="KW-1133">Transmembrane helix</keyword>
<feature type="domain" description="Multidrug resistance protein MdtA-like barrel-sandwich hybrid" evidence="4">
    <location>
        <begin position="60"/>
        <end position="200"/>
    </location>
</feature>
<reference evidence="5 6" key="1">
    <citation type="submission" date="2024-02" db="EMBL/GenBank/DDBJ databases">
        <title>A Gaetbulibacter species isolated from tidal flats and genomic insights of their niches.</title>
        <authorList>
            <person name="Ye Y."/>
        </authorList>
    </citation>
    <scope>NUCLEOTIDE SEQUENCE [LARGE SCALE GENOMIC DNA]</scope>
    <source>
        <strain evidence="5 6">KYW382</strain>
    </source>
</reference>
<sequence>MKKFLKISFIVVVIILFALVLRYFYKANNRPAEAFKTEKPFYTSIANKVVATGSLNPEEEVELKPQISGIVNDILVQEGDLVKKGDLIAKIRIVPNEQALNSASSRLNSARLTYENAKVVFNRNKSLYDKGVISEQDFENNKLSFEQAEESLDQAKNDYQIIKKGSISGGSEANTNIIAQISGTVLEIPVRVGDQVIQSNNFNAGTTIATIADMSKMIFEGTVDESEVGKIKEGEPIDVIIGALDEKKLPAKLNFIAPKGISDAAGAVQFTIKSDVEVDPNINIRAGYSANAEINIASKDSIFSIKESLVQFDRITEKPFVEVKQPDGTFKKQDVKLGISDGINVEIQDGLNPDDEIKVWNKITEQS</sequence>
<dbReference type="PANTHER" id="PTHR30469:SF33">
    <property type="entry name" value="SLR1207 PROTEIN"/>
    <property type="match status" value="1"/>
</dbReference>
<feature type="transmembrane region" description="Helical" evidence="3">
    <location>
        <begin position="7"/>
        <end position="25"/>
    </location>
</feature>
<accession>A0ABW7N326</accession>
<keyword evidence="3" id="KW-0472">Membrane</keyword>
<protein>
    <submittedName>
        <fullName evidence="5">Efflux RND transporter periplasmic adaptor subunit</fullName>
    </submittedName>
</protein>
<dbReference type="EMBL" id="JBAWKB010000003">
    <property type="protein sequence ID" value="MFH6772573.1"/>
    <property type="molecule type" value="Genomic_DNA"/>
</dbReference>
<evidence type="ECO:0000256" key="1">
    <source>
        <dbReference type="ARBA" id="ARBA00009477"/>
    </source>
</evidence>
<dbReference type="RefSeq" id="WP_344738242.1">
    <property type="nucleotide sequence ID" value="NZ_BAABAY010000001.1"/>
</dbReference>
<dbReference type="Gene3D" id="1.10.287.470">
    <property type="entry name" value="Helix hairpin bin"/>
    <property type="match status" value="1"/>
</dbReference>
<dbReference type="InterPro" id="IPR006143">
    <property type="entry name" value="RND_pump_MFP"/>
</dbReference>
<dbReference type="Pfam" id="PF25917">
    <property type="entry name" value="BSH_RND"/>
    <property type="match status" value="1"/>
</dbReference>
<gene>
    <name evidence="5" type="ORF">V8G58_11570</name>
</gene>